<evidence type="ECO:0000256" key="1">
    <source>
        <dbReference type="SAM" id="MobiDB-lite"/>
    </source>
</evidence>
<evidence type="ECO:0000256" key="2">
    <source>
        <dbReference type="SAM" id="Phobius"/>
    </source>
</evidence>
<dbReference type="Proteomes" id="UP000613512">
    <property type="component" value="Unassembled WGS sequence"/>
</dbReference>
<feature type="region of interest" description="Disordered" evidence="1">
    <location>
        <begin position="76"/>
        <end position="124"/>
    </location>
</feature>
<keyword evidence="4" id="KW-1185">Reference proteome</keyword>
<accession>A0A916RUP2</accession>
<reference evidence="3" key="2">
    <citation type="submission" date="2020-09" db="EMBL/GenBank/DDBJ databases">
        <authorList>
            <person name="Sun Q."/>
            <person name="Zhou Y."/>
        </authorList>
    </citation>
    <scope>NUCLEOTIDE SEQUENCE</scope>
    <source>
        <strain evidence="3">CGMCC 1.12408</strain>
    </source>
</reference>
<dbReference type="AlphaFoldDB" id="A0A916RUP2"/>
<reference evidence="3" key="1">
    <citation type="journal article" date="2014" name="Int. J. Syst. Evol. Microbiol.">
        <title>Complete genome sequence of Corynebacterium casei LMG S-19264T (=DSM 44701T), isolated from a smear-ripened cheese.</title>
        <authorList>
            <consortium name="US DOE Joint Genome Institute (JGI-PGF)"/>
            <person name="Walter F."/>
            <person name="Albersmeier A."/>
            <person name="Kalinowski J."/>
            <person name="Ruckert C."/>
        </authorList>
    </citation>
    <scope>NUCLEOTIDE SEQUENCE</scope>
    <source>
        <strain evidence="3">CGMCC 1.12408</strain>
    </source>
</reference>
<keyword evidence="2" id="KW-0472">Membrane</keyword>
<evidence type="ECO:0000313" key="4">
    <source>
        <dbReference type="Proteomes" id="UP000613512"/>
    </source>
</evidence>
<dbReference type="EMBL" id="BMEY01000004">
    <property type="protein sequence ID" value="GGA68188.1"/>
    <property type="molecule type" value="Genomic_DNA"/>
</dbReference>
<feature type="compositionally biased region" description="Basic residues" evidence="1">
    <location>
        <begin position="89"/>
        <end position="107"/>
    </location>
</feature>
<feature type="transmembrane region" description="Helical" evidence="2">
    <location>
        <begin position="9"/>
        <end position="27"/>
    </location>
</feature>
<protein>
    <submittedName>
        <fullName evidence="3">Uncharacterized protein</fullName>
    </submittedName>
</protein>
<sequence>MGNSRFMKFIIYGIIGLAAVGLVMQLLTNTTGFLSNIFMTVIIGLAIFGLFYYFVLGGRNRSSDVKKYKQAVKQSKSKYAQYQNTSTARKPKQPNPIKKKASKRPSHLRVIDGNKSKNKKRVSN</sequence>
<proteinExistence type="predicted"/>
<keyword evidence="2" id="KW-0812">Transmembrane</keyword>
<gene>
    <name evidence="3" type="ORF">GCM10008025_10160</name>
</gene>
<dbReference type="InterPro" id="IPR048110">
    <property type="entry name" value="SA1362/YqhP-like"/>
</dbReference>
<feature type="compositionally biased region" description="Polar residues" evidence="1">
    <location>
        <begin position="76"/>
        <end position="88"/>
    </location>
</feature>
<name>A0A916RUP2_9BACI</name>
<evidence type="ECO:0000313" key="3">
    <source>
        <dbReference type="EMBL" id="GGA68188.1"/>
    </source>
</evidence>
<feature type="transmembrane region" description="Helical" evidence="2">
    <location>
        <begin position="33"/>
        <end position="56"/>
    </location>
</feature>
<keyword evidence="2" id="KW-1133">Transmembrane helix</keyword>
<organism evidence="3 4">
    <name type="scientific">Ornithinibacillus halotolerans</name>
    <dbReference type="NCBI Taxonomy" id="1274357"/>
    <lineage>
        <taxon>Bacteria</taxon>
        <taxon>Bacillati</taxon>
        <taxon>Bacillota</taxon>
        <taxon>Bacilli</taxon>
        <taxon>Bacillales</taxon>
        <taxon>Bacillaceae</taxon>
        <taxon>Ornithinibacillus</taxon>
    </lineage>
</organism>
<comment type="caution">
    <text evidence="3">The sequence shown here is derived from an EMBL/GenBank/DDBJ whole genome shotgun (WGS) entry which is preliminary data.</text>
</comment>
<dbReference type="NCBIfam" id="NF041554">
    <property type="entry name" value="SA1362_fam"/>
    <property type="match status" value="1"/>
</dbReference>